<dbReference type="GO" id="GO:0005634">
    <property type="term" value="C:nucleus"/>
    <property type="evidence" value="ECO:0007669"/>
    <property type="project" value="TreeGrafter"/>
</dbReference>
<dbReference type="PANTHER" id="PTHR13164">
    <property type="entry name" value="CALICYLIN BINDING PROTEIN"/>
    <property type="match status" value="1"/>
</dbReference>
<dbReference type="SUPFAM" id="SSF49764">
    <property type="entry name" value="HSP20-like chaperones"/>
    <property type="match status" value="1"/>
</dbReference>
<name>A0A7S4JFN6_9EUKA</name>
<accession>A0A7S4JFN6</accession>
<feature type="domain" description="CS" evidence="2">
    <location>
        <begin position="89"/>
        <end position="193"/>
    </location>
</feature>
<dbReference type="Gene3D" id="2.60.40.790">
    <property type="match status" value="1"/>
</dbReference>
<evidence type="ECO:0000256" key="1">
    <source>
        <dbReference type="SAM" id="MobiDB-lite"/>
    </source>
</evidence>
<evidence type="ECO:0000313" key="3">
    <source>
        <dbReference type="EMBL" id="CAE2262075.1"/>
    </source>
</evidence>
<dbReference type="AlphaFoldDB" id="A0A7S4JFN6"/>
<dbReference type="InterPro" id="IPR037893">
    <property type="entry name" value="CS_CacyBP"/>
</dbReference>
<dbReference type="GO" id="GO:0015631">
    <property type="term" value="F:tubulin binding"/>
    <property type="evidence" value="ECO:0007669"/>
    <property type="project" value="InterPro"/>
</dbReference>
<dbReference type="Pfam" id="PF04969">
    <property type="entry name" value="CS"/>
    <property type="match status" value="1"/>
</dbReference>
<feature type="compositionally biased region" description="Low complexity" evidence="1">
    <location>
        <begin position="44"/>
        <end position="61"/>
    </location>
</feature>
<dbReference type="InterPro" id="IPR008978">
    <property type="entry name" value="HSP20-like_chaperone"/>
</dbReference>
<reference evidence="3" key="1">
    <citation type="submission" date="2021-01" db="EMBL/GenBank/DDBJ databases">
        <authorList>
            <person name="Corre E."/>
            <person name="Pelletier E."/>
            <person name="Niang G."/>
            <person name="Scheremetjew M."/>
            <person name="Finn R."/>
            <person name="Kale V."/>
            <person name="Holt S."/>
            <person name="Cochrane G."/>
            <person name="Meng A."/>
            <person name="Brown T."/>
            <person name="Cohen L."/>
        </authorList>
    </citation>
    <scope>NUCLEOTIDE SEQUENCE</scope>
    <source>
        <strain evidence="3">UIO037</strain>
    </source>
</reference>
<sequence length="262" mass="28197">MIASTKRPKVRALLCDYLAQLQAEIQTRGGAPSAGAPSPPAVPQQPAASAPTKGPAAATAPAKPPPAAAPTPVKLAAPPPPQPPKSDYKTITSIAWDQDDYGKEPNCVYVYVTSGMDGVGEAKERVSCDFKKDSFDLKIVDFGGKSYRLVKTNLDKDIVPAESKVVVKKNSIKLVLRKAKGTYGSYDTWTDLVAKRKRSEEANKDPNAGLMDIMKQLYEDGDDKMKKMIGETMEKSRRGESPPDADGPMPSLGMPTTNFDDL</sequence>
<evidence type="ECO:0000259" key="2">
    <source>
        <dbReference type="PROSITE" id="PS51203"/>
    </source>
</evidence>
<feature type="region of interest" description="Disordered" evidence="1">
    <location>
        <begin position="27"/>
        <end position="89"/>
    </location>
</feature>
<dbReference type="EMBL" id="HBKO01036707">
    <property type="protein sequence ID" value="CAE2262075.1"/>
    <property type="molecule type" value="Transcribed_RNA"/>
</dbReference>
<organism evidence="3">
    <name type="scientific">Prymnesium polylepis</name>
    <dbReference type="NCBI Taxonomy" id="72548"/>
    <lineage>
        <taxon>Eukaryota</taxon>
        <taxon>Haptista</taxon>
        <taxon>Haptophyta</taxon>
        <taxon>Prymnesiophyceae</taxon>
        <taxon>Prymnesiales</taxon>
        <taxon>Prymnesiaceae</taxon>
        <taxon>Prymnesium</taxon>
    </lineage>
</organism>
<feature type="region of interest" description="Disordered" evidence="1">
    <location>
        <begin position="229"/>
        <end position="262"/>
    </location>
</feature>
<protein>
    <recommendedName>
        <fullName evidence="2">CS domain-containing protein</fullName>
    </recommendedName>
</protein>
<dbReference type="CDD" id="cd06468">
    <property type="entry name" value="p23_CacyBP"/>
    <property type="match status" value="1"/>
</dbReference>
<gene>
    <name evidence="3" type="ORF">CPOL0286_LOCUS16784</name>
</gene>
<feature type="compositionally biased region" description="Basic and acidic residues" evidence="1">
    <location>
        <begin position="229"/>
        <end position="241"/>
    </location>
</feature>
<dbReference type="GO" id="GO:0044548">
    <property type="term" value="F:S100 protein binding"/>
    <property type="evidence" value="ECO:0007669"/>
    <property type="project" value="InterPro"/>
</dbReference>
<dbReference type="PROSITE" id="PS51203">
    <property type="entry name" value="CS"/>
    <property type="match status" value="1"/>
</dbReference>
<dbReference type="PANTHER" id="PTHR13164:SF3">
    <property type="entry name" value="CALCYCLIN-BINDING PROTEIN"/>
    <property type="match status" value="1"/>
</dbReference>
<dbReference type="GO" id="GO:0031625">
    <property type="term" value="F:ubiquitin protein ligase binding"/>
    <property type="evidence" value="ECO:0007669"/>
    <property type="project" value="InterPro"/>
</dbReference>
<dbReference type="InterPro" id="IPR052289">
    <property type="entry name" value="Calcyclin-binding_UBL-bridge"/>
</dbReference>
<dbReference type="InterPro" id="IPR007052">
    <property type="entry name" value="CS_dom"/>
</dbReference>
<proteinExistence type="predicted"/>